<keyword evidence="9" id="KW-0472">Membrane</keyword>
<dbReference type="GO" id="GO:0000139">
    <property type="term" value="C:Golgi membrane"/>
    <property type="evidence" value="ECO:0007669"/>
    <property type="project" value="UniProtKB-SubCell"/>
</dbReference>
<comment type="pathway">
    <text evidence="2">Protein modification; protein glycosylation.</text>
</comment>
<dbReference type="SUPFAM" id="SSF53448">
    <property type="entry name" value="Nucleotide-diphospho-sugar transferases"/>
    <property type="match status" value="1"/>
</dbReference>
<keyword evidence="4" id="KW-0808">Transferase</keyword>
<proteinExistence type="inferred from homology"/>
<evidence type="ECO:0000256" key="1">
    <source>
        <dbReference type="ARBA" id="ARBA00004323"/>
    </source>
</evidence>
<dbReference type="PANTHER" id="PTHR31646:SF1">
    <property type="entry name" value="ALPHA-1,2-MANNOSYLTRANSFERASE MNN2"/>
    <property type="match status" value="1"/>
</dbReference>
<sequence length="489" mass="55170">MVKMFNLRRSKLVLLTPLVALALLSLAWLQLNRKTYRPQFPLIKPLANDSTTPPPNTVSPGYQPGLIEFWDTLSQALIETAPKCSLPPEPIQAPINSFANVKKGFNYRPDLLKLPEQDVDDLRDAHSRFVAKLPELALHLPYAKGTKGIVTTASGDFVPILMVSLRMLRRTGSKVPVEVLMERDDEKTEICESILPKLNARCLILSEIFDAIPPKVEISRYQLKAFAMLFSSFDEILLLDADNLAMEQPEHLLSTEPFVSKGFVSWPDYWANTASPHYYTISSQHMPSPDKRASSESGQFLISKTLHTPTLLLLLYYNYYGPTHYYTLLSQGAMGQGDKETYLAAAMALNSSYYTVAMNVATLGFRFSNEHEFKGCGTVQHNPLLDYSFRELHNTTITEAAIKNAPSFIHAQTYKMDASQIGDTFGAEINMRMWGPKEGIMEKFGRDVEKEVWSETLYTGCQLENSFRAWENKTGVCKRIGGVYKFLFD</sequence>
<keyword evidence="11" id="KW-1185">Reference proteome</keyword>
<evidence type="ECO:0008006" key="12">
    <source>
        <dbReference type="Google" id="ProtNLM"/>
    </source>
</evidence>
<dbReference type="GO" id="GO:0000026">
    <property type="term" value="F:alpha-1,2-mannosyltransferase activity"/>
    <property type="evidence" value="ECO:0007669"/>
    <property type="project" value="TreeGrafter"/>
</dbReference>
<dbReference type="Gene3D" id="3.90.550.10">
    <property type="entry name" value="Spore Coat Polysaccharide Biosynthesis Protein SpsA, Chain A"/>
    <property type="match status" value="1"/>
</dbReference>
<dbReference type="InterPro" id="IPR022751">
    <property type="entry name" value="Alpha_mannosyltransferase"/>
</dbReference>
<name>A0AAE0DLZ1_9LECA</name>
<evidence type="ECO:0000256" key="9">
    <source>
        <dbReference type="ARBA" id="ARBA00023136"/>
    </source>
</evidence>
<keyword evidence="6" id="KW-0735">Signal-anchor</keyword>
<keyword evidence="8" id="KW-0333">Golgi apparatus</keyword>
<dbReference type="InterPro" id="IPR029044">
    <property type="entry name" value="Nucleotide-diphossugar_trans"/>
</dbReference>
<evidence type="ECO:0000256" key="2">
    <source>
        <dbReference type="ARBA" id="ARBA00004922"/>
    </source>
</evidence>
<dbReference type="PANTHER" id="PTHR31646">
    <property type="entry name" value="ALPHA-1,2-MANNOSYLTRANSFERASE MNN2"/>
    <property type="match status" value="1"/>
</dbReference>
<evidence type="ECO:0000256" key="8">
    <source>
        <dbReference type="ARBA" id="ARBA00023034"/>
    </source>
</evidence>
<evidence type="ECO:0000256" key="5">
    <source>
        <dbReference type="ARBA" id="ARBA00022692"/>
    </source>
</evidence>
<dbReference type="GO" id="GO:0046354">
    <property type="term" value="P:mannan biosynthetic process"/>
    <property type="evidence" value="ECO:0007669"/>
    <property type="project" value="TreeGrafter"/>
</dbReference>
<keyword evidence="5" id="KW-0812">Transmembrane</keyword>
<evidence type="ECO:0000256" key="6">
    <source>
        <dbReference type="ARBA" id="ARBA00022968"/>
    </source>
</evidence>
<dbReference type="Pfam" id="PF11051">
    <property type="entry name" value="Mannosyl_trans3"/>
    <property type="match status" value="1"/>
</dbReference>
<accession>A0AAE0DLZ1</accession>
<evidence type="ECO:0000256" key="4">
    <source>
        <dbReference type="ARBA" id="ARBA00022679"/>
    </source>
</evidence>
<keyword evidence="7" id="KW-1133">Transmembrane helix</keyword>
<organism evidence="10 11">
    <name type="scientific">Lepraria neglecta</name>
    <dbReference type="NCBI Taxonomy" id="209136"/>
    <lineage>
        <taxon>Eukaryota</taxon>
        <taxon>Fungi</taxon>
        <taxon>Dikarya</taxon>
        <taxon>Ascomycota</taxon>
        <taxon>Pezizomycotina</taxon>
        <taxon>Lecanoromycetes</taxon>
        <taxon>OSLEUM clade</taxon>
        <taxon>Lecanoromycetidae</taxon>
        <taxon>Lecanorales</taxon>
        <taxon>Lecanorineae</taxon>
        <taxon>Stereocaulaceae</taxon>
        <taxon>Lepraria</taxon>
    </lineage>
</organism>
<evidence type="ECO:0000256" key="7">
    <source>
        <dbReference type="ARBA" id="ARBA00022989"/>
    </source>
</evidence>
<comment type="caution">
    <text evidence="10">The sequence shown here is derived from an EMBL/GenBank/DDBJ whole genome shotgun (WGS) entry which is preliminary data.</text>
</comment>
<comment type="similarity">
    <text evidence="3">Belongs to the MNN1/MNT family.</text>
</comment>
<comment type="subcellular location">
    <subcellularLocation>
        <location evidence="1">Golgi apparatus membrane</location>
        <topology evidence="1">Single-pass type II membrane protein</topology>
    </subcellularLocation>
</comment>
<evidence type="ECO:0000256" key="3">
    <source>
        <dbReference type="ARBA" id="ARBA00009105"/>
    </source>
</evidence>
<dbReference type="Proteomes" id="UP001276659">
    <property type="component" value="Unassembled WGS sequence"/>
</dbReference>
<evidence type="ECO:0000313" key="10">
    <source>
        <dbReference type="EMBL" id="KAK3174721.1"/>
    </source>
</evidence>
<dbReference type="AlphaFoldDB" id="A0AAE0DLZ1"/>
<evidence type="ECO:0000313" key="11">
    <source>
        <dbReference type="Proteomes" id="UP001276659"/>
    </source>
</evidence>
<gene>
    <name evidence="10" type="ORF">OEA41_001967</name>
</gene>
<dbReference type="EMBL" id="JASNWA010000006">
    <property type="protein sequence ID" value="KAK3174721.1"/>
    <property type="molecule type" value="Genomic_DNA"/>
</dbReference>
<reference evidence="10" key="1">
    <citation type="submission" date="2022-11" db="EMBL/GenBank/DDBJ databases">
        <title>Chromosomal genome sequence assembly and mating type (MAT) locus characterization of the leprose asexual lichenized fungus Lepraria neglecta (Nyl.) Erichsen.</title>
        <authorList>
            <person name="Allen J.L."/>
            <person name="Pfeffer B."/>
        </authorList>
    </citation>
    <scope>NUCLEOTIDE SEQUENCE</scope>
    <source>
        <strain evidence="10">Allen 5258</strain>
    </source>
</reference>
<protein>
    <recommendedName>
        <fullName evidence="12">Alpha-1,2-mannosyltransferase</fullName>
    </recommendedName>
</protein>